<dbReference type="RefSeq" id="WP_203790386.1">
    <property type="nucleotide sequence ID" value="NZ_BOMV01000106.1"/>
</dbReference>
<proteinExistence type="inferred from homology"/>
<dbReference type="Proteomes" id="UP000636960">
    <property type="component" value="Unassembled WGS sequence"/>
</dbReference>
<dbReference type="Gene3D" id="3.40.1620.10">
    <property type="entry name" value="YefM-like domain"/>
    <property type="match status" value="1"/>
</dbReference>
<evidence type="ECO:0000313" key="2">
    <source>
        <dbReference type="EMBL" id="GIF01582.1"/>
    </source>
</evidence>
<name>A0A919K619_9ACTN</name>
<dbReference type="AlphaFoldDB" id="A0A919K619"/>
<reference evidence="2" key="1">
    <citation type="submission" date="2021-01" db="EMBL/GenBank/DDBJ databases">
        <title>Whole genome shotgun sequence of Actinoplanes rishiriensis NBRC 108556.</title>
        <authorList>
            <person name="Komaki H."/>
            <person name="Tamura T."/>
        </authorList>
    </citation>
    <scope>NUCLEOTIDE SEQUENCE</scope>
    <source>
        <strain evidence="2">NBRC 108556</strain>
    </source>
</reference>
<dbReference type="InterPro" id="IPR036165">
    <property type="entry name" value="YefM-like_sf"/>
</dbReference>
<accession>A0A919K619</accession>
<dbReference type="EMBL" id="BOMV01000106">
    <property type="protein sequence ID" value="GIF01582.1"/>
    <property type="molecule type" value="Genomic_DNA"/>
</dbReference>
<protein>
    <recommendedName>
        <fullName evidence="4">Antitoxin</fullName>
    </recommendedName>
</protein>
<organism evidence="2 3">
    <name type="scientific">Paractinoplanes rishiriensis</name>
    <dbReference type="NCBI Taxonomy" id="1050105"/>
    <lineage>
        <taxon>Bacteria</taxon>
        <taxon>Bacillati</taxon>
        <taxon>Actinomycetota</taxon>
        <taxon>Actinomycetes</taxon>
        <taxon>Micromonosporales</taxon>
        <taxon>Micromonosporaceae</taxon>
        <taxon>Paractinoplanes</taxon>
    </lineage>
</organism>
<evidence type="ECO:0008006" key="4">
    <source>
        <dbReference type="Google" id="ProtNLM"/>
    </source>
</evidence>
<dbReference type="SUPFAM" id="SSF143120">
    <property type="entry name" value="YefM-like"/>
    <property type="match status" value="1"/>
</dbReference>
<evidence type="ECO:0000256" key="1">
    <source>
        <dbReference type="ARBA" id="ARBA00009981"/>
    </source>
</evidence>
<comment type="caution">
    <text evidence="2">The sequence shown here is derived from an EMBL/GenBank/DDBJ whole genome shotgun (WGS) entry which is preliminary data.</text>
</comment>
<keyword evidence="3" id="KW-1185">Reference proteome</keyword>
<gene>
    <name evidence="2" type="ORF">Ari01nite_90460</name>
</gene>
<sequence>MAEPATPTPPNPIELSISEARTRFVQLVRLTSLTRQTTLIVDHGRPIAALVSPDRLTRASPEPRALPGTPATAAGWAKRLEVVREGLQRQHATRLGELTAALDATWRILDSWRPPGSDRSHDALRAVHAELRRHQ</sequence>
<evidence type="ECO:0000313" key="3">
    <source>
        <dbReference type="Proteomes" id="UP000636960"/>
    </source>
</evidence>
<comment type="similarity">
    <text evidence="1">Belongs to the phD/YefM antitoxin family.</text>
</comment>